<name>A0A6L6WKM8_9RHOB</name>
<reference evidence="2 3" key="1">
    <citation type="submission" date="2019-12" db="EMBL/GenBank/DDBJ databases">
        <authorList>
            <person name="Zhang Y.-J."/>
        </authorList>
    </citation>
    <scope>NUCLEOTIDE SEQUENCE [LARGE SCALE GENOMIC DNA]</scope>
    <source>
        <strain evidence="2 3">CY05</strain>
    </source>
</reference>
<sequence>MFTMVFRFLLIAALVTAHPVFASEGGGGNEGGGRGDNLNTNTLNASTTGRVVDILTRGFGKCKRLPRIYRYDCYWKTYKKASDVLRGSLVYSEAHKAISGVEDTLRLVVRNNVDPSKKPVRRGLNTYRAIHEAAIPEAKARTERAMDQAQTVLLRAPDNKQTHFARIADAVNSNKVLLRSALLPGGLLRFAWHLMQLRPV</sequence>
<feature type="signal peptide" evidence="1">
    <location>
        <begin position="1"/>
        <end position="22"/>
    </location>
</feature>
<comment type="caution">
    <text evidence="2">The sequence shown here is derived from an EMBL/GenBank/DDBJ whole genome shotgun (WGS) entry which is preliminary data.</text>
</comment>
<protein>
    <submittedName>
        <fullName evidence="2">Uncharacterized protein</fullName>
    </submittedName>
</protein>
<evidence type="ECO:0000313" key="2">
    <source>
        <dbReference type="EMBL" id="MVO17145.1"/>
    </source>
</evidence>
<keyword evidence="3" id="KW-1185">Reference proteome</keyword>
<dbReference type="Proteomes" id="UP000478892">
    <property type="component" value="Unassembled WGS sequence"/>
</dbReference>
<feature type="chain" id="PRO_5027005844" evidence="1">
    <location>
        <begin position="23"/>
        <end position="200"/>
    </location>
</feature>
<organism evidence="2 3">
    <name type="scientific">Parasedimentitalea huanghaiensis</name>
    <dbReference type="NCBI Taxonomy" id="2682100"/>
    <lineage>
        <taxon>Bacteria</taxon>
        <taxon>Pseudomonadati</taxon>
        <taxon>Pseudomonadota</taxon>
        <taxon>Alphaproteobacteria</taxon>
        <taxon>Rhodobacterales</taxon>
        <taxon>Paracoccaceae</taxon>
        <taxon>Parasedimentitalea</taxon>
    </lineage>
</organism>
<accession>A0A6L6WKM8</accession>
<gene>
    <name evidence="2" type="ORF">GO984_15135</name>
</gene>
<evidence type="ECO:0000313" key="3">
    <source>
        <dbReference type="Proteomes" id="UP000478892"/>
    </source>
</evidence>
<keyword evidence="1" id="KW-0732">Signal</keyword>
<dbReference type="EMBL" id="WQLV01000009">
    <property type="protein sequence ID" value="MVO17145.1"/>
    <property type="molecule type" value="Genomic_DNA"/>
</dbReference>
<dbReference type="AlphaFoldDB" id="A0A6L6WKM8"/>
<proteinExistence type="predicted"/>
<evidence type="ECO:0000256" key="1">
    <source>
        <dbReference type="SAM" id="SignalP"/>
    </source>
</evidence>